<organism evidence="2 3">
    <name type="scientific">Temnothorax longispinosus</name>
    <dbReference type="NCBI Taxonomy" id="300112"/>
    <lineage>
        <taxon>Eukaryota</taxon>
        <taxon>Metazoa</taxon>
        <taxon>Ecdysozoa</taxon>
        <taxon>Arthropoda</taxon>
        <taxon>Hexapoda</taxon>
        <taxon>Insecta</taxon>
        <taxon>Pterygota</taxon>
        <taxon>Neoptera</taxon>
        <taxon>Endopterygota</taxon>
        <taxon>Hymenoptera</taxon>
        <taxon>Apocrita</taxon>
        <taxon>Aculeata</taxon>
        <taxon>Formicoidea</taxon>
        <taxon>Formicidae</taxon>
        <taxon>Myrmicinae</taxon>
        <taxon>Temnothorax</taxon>
    </lineage>
</organism>
<protein>
    <submittedName>
        <fullName evidence="2">Uncharacterized protein</fullName>
    </submittedName>
</protein>
<keyword evidence="3" id="KW-1185">Reference proteome</keyword>
<feature type="region of interest" description="Disordered" evidence="1">
    <location>
        <begin position="43"/>
        <end position="70"/>
    </location>
</feature>
<dbReference type="EMBL" id="QBLH01001439">
    <property type="protein sequence ID" value="TGZ51871.1"/>
    <property type="molecule type" value="Genomic_DNA"/>
</dbReference>
<gene>
    <name evidence="2" type="ORF">DBV15_10011</name>
</gene>
<feature type="non-terminal residue" evidence="2">
    <location>
        <position position="1"/>
    </location>
</feature>
<evidence type="ECO:0000256" key="1">
    <source>
        <dbReference type="SAM" id="MobiDB-lite"/>
    </source>
</evidence>
<proteinExistence type="predicted"/>
<sequence length="184" mass="19729">SLLRRSEADYDLEDSGSRGALTQAINNSAAAVVPSKCTHASLERDLQTRPGKGVQEESSRSDSQVTANQDLIDVETWGSNRVGRKYRSSGDDRESPCITLSSCQVHCAVISSAGWAPQGGLRGWVTSFCAEYVGHAPATRVYKCTARASRKPCSNFMVLVFSRTRSDYSAEGARGEVDACAAAT</sequence>
<dbReference type="AlphaFoldDB" id="A0A4S2KPW7"/>
<dbReference type="Proteomes" id="UP000310200">
    <property type="component" value="Unassembled WGS sequence"/>
</dbReference>
<name>A0A4S2KPW7_9HYME</name>
<feature type="non-terminal residue" evidence="2">
    <location>
        <position position="184"/>
    </location>
</feature>
<accession>A0A4S2KPW7</accession>
<evidence type="ECO:0000313" key="2">
    <source>
        <dbReference type="EMBL" id="TGZ51871.1"/>
    </source>
</evidence>
<evidence type="ECO:0000313" key="3">
    <source>
        <dbReference type="Proteomes" id="UP000310200"/>
    </source>
</evidence>
<comment type="caution">
    <text evidence="2">The sequence shown here is derived from an EMBL/GenBank/DDBJ whole genome shotgun (WGS) entry which is preliminary data.</text>
</comment>
<reference evidence="2 3" key="1">
    <citation type="journal article" date="2019" name="Philos. Trans. R. Soc. Lond., B, Biol. Sci.">
        <title>Ant behaviour and brain gene expression of defending hosts depend on the ecological success of the intruding social parasite.</title>
        <authorList>
            <person name="Kaur R."/>
            <person name="Stoldt M."/>
            <person name="Jongepier E."/>
            <person name="Feldmeyer B."/>
            <person name="Menzel F."/>
            <person name="Bornberg-Bauer E."/>
            <person name="Foitzik S."/>
        </authorList>
    </citation>
    <scope>NUCLEOTIDE SEQUENCE [LARGE SCALE GENOMIC DNA]</scope>
    <source>
        <tissue evidence="2">Whole body</tissue>
    </source>
</reference>